<keyword evidence="5" id="KW-0975">Bacterial flagellum</keyword>
<keyword evidence="8" id="KW-1185">Reference proteome</keyword>
<evidence type="ECO:0000259" key="6">
    <source>
        <dbReference type="Pfam" id="PF00669"/>
    </source>
</evidence>
<dbReference type="AlphaFoldDB" id="A0A430KTR5"/>
<reference evidence="7 8" key="1">
    <citation type="submission" date="2018-11" db="EMBL/GenBank/DDBJ databases">
        <title>The draft genome sequence of Amphritea opalescens ANRC-JH13T.</title>
        <authorList>
            <person name="Fang Z."/>
            <person name="Zhang Y."/>
            <person name="Han X."/>
        </authorList>
    </citation>
    <scope>NUCLEOTIDE SEQUENCE [LARGE SCALE GENOMIC DNA]</scope>
    <source>
        <strain evidence="7 8">ANRC-JH13</strain>
    </source>
</reference>
<dbReference type="GO" id="GO:0009424">
    <property type="term" value="C:bacterial-type flagellum hook"/>
    <property type="evidence" value="ECO:0007669"/>
    <property type="project" value="InterPro"/>
</dbReference>
<dbReference type="Proteomes" id="UP000283087">
    <property type="component" value="Unassembled WGS sequence"/>
</dbReference>
<evidence type="ECO:0000313" key="7">
    <source>
        <dbReference type="EMBL" id="RTE66866.1"/>
    </source>
</evidence>
<dbReference type="EMBL" id="RQXW01000003">
    <property type="protein sequence ID" value="RTE66866.1"/>
    <property type="molecule type" value="Genomic_DNA"/>
</dbReference>
<sequence length="410" mass="44447">MMRISTAQIFSRSTENINTANSSLYKTQEQLSTGQRILQPSDDPVGTAQLIKLDKEVAKAEQYQDNIDVSRRRLSLEETTLDAVNLATVRIKELAIQANSGAVSDNDRQLIVSELDEIENQLFGLLNTQDVQGEYLFSGHAGFDAAYSYDGATDSYVYNGDQGTRSIQVGANTNIISTDSGFNVFENVASQLTLAPASGAEFSERVITNFGTFEAFTDSRGPAIISFDTAAGTYSVEGSQGDPVFSGNPAIALTDISYQQGDVIEFEGVSLEIDNPADGSVTLETDTERTNVLNMVHQLSAALSDTDTVNDSLGSEKLNEAVNRALLQIDTIENKNIEVRGSIGGRINTLEAQESVNSEYIIYTNEAQSAIRDLDYAEAISQFTLQETALNAAYGSFAKIQGLSLFNYIN</sequence>
<dbReference type="OrthoDB" id="9768249at2"/>
<protein>
    <submittedName>
        <fullName evidence="7">Flagellar hook-associated protein 3</fullName>
    </submittedName>
</protein>
<keyword evidence="7" id="KW-0969">Cilium</keyword>
<comment type="caution">
    <text evidence="7">The sequence shown here is derived from an EMBL/GenBank/DDBJ whole genome shotgun (WGS) entry which is preliminary data.</text>
</comment>
<keyword evidence="4" id="KW-0964">Secreted</keyword>
<evidence type="ECO:0000256" key="3">
    <source>
        <dbReference type="ARBA" id="ARBA00005709"/>
    </source>
</evidence>
<dbReference type="GO" id="GO:0005576">
    <property type="term" value="C:extracellular region"/>
    <property type="evidence" value="ECO:0007669"/>
    <property type="project" value="UniProtKB-SubCell"/>
</dbReference>
<dbReference type="PANTHER" id="PTHR42792:SF1">
    <property type="entry name" value="FLAGELLAR HOOK-ASSOCIATED PROTEIN 3"/>
    <property type="match status" value="1"/>
</dbReference>
<dbReference type="GO" id="GO:0071973">
    <property type="term" value="P:bacterial-type flagellum-dependent cell motility"/>
    <property type="evidence" value="ECO:0007669"/>
    <property type="project" value="InterPro"/>
</dbReference>
<evidence type="ECO:0000256" key="5">
    <source>
        <dbReference type="ARBA" id="ARBA00023143"/>
    </source>
</evidence>
<dbReference type="InterPro" id="IPR001492">
    <property type="entry name" value="Flagellin"/>
</dbReference>
<keyword evidence="7" id="KW-0966">Cell projection</keyword>
<evidence type="ECO:0000313" key="8">
    <source>
        <dbReference type="Proteomes" id="UP000283087"/>
    </source>
</evidence>
<comment type="similarity">
    <text evidence="3">Belongs to the bacterial flagellin family.</text>
</comment>
<dbReference type="GO" id="GO:0005198">
    <property type="term" value="F:structural molecule activity"/>
    <property type="evidence" value="ECO:0007669"/>
    <property type="project" value="InterPro"/>
</dbReference>
<dbReference type="PANTHER" id="PTHR42792">
    <property type="entry name" value="FLAGELLIN"/>
    <property type="match status" value="1"/>
</dbReference>
<dbReference type="Pfam" id="PF00669">
    <property type="entry name" value="Flagellin_N"/>
    <property type="match status" value="1"/>
</dbReference>
<evidence type="ECO:0000256" key="4">
    <source>
        <dbReference type="ARBA" id="ARBA00022525"/>
    </source>
</evidence>
<proteinExistence type="inferred from homology"/>
<feature type="domain" description="Flagellin N-terminal" evidence="6">
    <location>
        <begin position="4"/>
        <end position="140"/>
    </location>
</feature>
<dbReference type="InterPro" id="IPR001029">
    <property type="entry name" value="Flagellin_N"/>
</dbReference>
<dbReference type="InterPro" id="IPR013384">
    <property type="entry name" value="Flagell_FlgL"/>
</dbReference>
<gene>
    <name evidence="7" type="primary">flgL</name>
    <name evidence="7" type="ORF">EH243_04475</name>
</gene>
<dbReference type="SUPFAM" id="SSF64518">
    <property type="entry name" value="Phase 1 flagellin"/>
    <property type="match status" value="1"/>
</dbReference>
<dbReference type="NCBIfam" id="TIGR02550">
    <property type="entry name" value="flagell_flgL"/>
    <property type="match status" value="1"/>
</dbReference>
<dbReference type="Gene3D" id="1.20.1330.10">
    <property type="entry name" value="f41 fragment of flagellin, N-terminal domain"/>
    <property type="match status" value="2"/>
</dbReference>
<evidence type="ECO:0000256" key="2">
    <source>
        <dbReference type="ARBA" id="ARBA00004613"/>
    </source>
</evidence>
<accession>A0A430KTR5</accession>
<organism evidence="7 8">
    <name type="scientific">Amphritea opalescens</name>
    <dbReference type="NCBI Taxonomy" id="2490544"/>
    <lineage>
        <taxon>Bacteria</taxon>
        <taxon>Pseudomonadati</taxon>
        <taxon>Pseudomonadota</taxon>
        <taxon>Gammaproteobacteria</taxon>
        <taxon>Oceanospirillales</taxon>
        <taxon>Oceanospirillaceae</taxon>
        <taxon>Amphritea</taxon>
    </lineage>
</organism>
<comment type="subcellular location">
    <subcellularLocation>
        <location evidence="1">Bacterial flagellum</location>
    </subcellularLocation>
    <subcellularLocation>
        <location evidence="2">Secreted</location>
    </subcellularLocation>
</comment>
<keyword evidence="7" id="KW-0282">Flagellum</keyword>
<name>A0A430KTR5_9GAMM</name>
<evidence type="ECO:0000256" key="1">
    <source>
        <dbReference type="ARBA" id="ARBA00004365"/>
    </source>
</evidence>